<evidence type="ECO:0000313" key="2">
    <source>
        <dbReference type="Proteomes" id="UP001183246"/>
    </source>
</evidence>
<evidence type="ECO:0000313" key="1">
    <source>
        <dbReference type="EMBL" id="MDT0347541.1"/>
    </source>
</evidence>
<organism evidence="1 2">
    <name type="scientific">Streptomyces litchfieldiae</name>
    <dbReference type="NCBI Taxonomy" id="3075543"/>
    <lineage>
        <taxon>Bacteria</taxon>
        <taxon>Bacillati</taxon>
        <taxon>Actinomycetota</taxon>
        <taxon>Actinomycetes</taxon>
        <taxon>Kitasatosporales</taxon>
        <taxon>Streptomycetaceae</taxon>
        <taxon>Streptomyces</taxon>
    </lineage>
</organism>
<dbReference type="PROSITE" id="PS51257">
    <property type="entry name" value="PROKAR_LIPOPROTEIN"/>
    <property type="match status" value="1"/>
</dbReference>
<keyword evidence="2" id="KW-1185">Reference proteome</keyword>
<proteinExistence type="predicted"/>
<dbReference type="RefSeq" id="WP_311708668.1">
    <property type="nucleotide sequence ID" value="NZ_JAVREL010000034.1"/>
</dbReference>
<name>A0ABU2N0V7_9ACTN</name>
<sequence length="96" mass="10409">MPKQQYRAVLHTITKFSGGGYPAGVACGKRSISIRDARAGINAARKYKADVQVHETTDRDGTPLHVAYAHYGPGTWDNAAFSTEIYEIPTAALTDL</sequence>
<accession>A0ABU2N0V7</accession>
<dbReference type="Proteomes" id="UP001183246">
    <property type="component" value="Unassembled WGS sequence"/>
</dbReference>
<protein>
    <submittedName>
        <fullName evidence="1">Uncharacterized protein</fullName>
    </submittedName>
</protein>
<gene>
    <name evidence="1" type="ORF">RM590_33980</name>
</gene>
<reference evidence="2" key="1">
    <citation type="submission" date="2023-07" db="EMBL/GenBank/DDBJ databases">
        <title>30 novel species of actinomycetes from the DSMZ collection.</title>
        <authorList>
            <person name="Nouioui I."/>
        </authorList>
    </citation>
    <scope>NUCLEOTIDE SEQUENCE [LARGE SCALE GENOMIC DNA]</scope>
    <source>
        <strain evidence="2">DSM 44938</strain>
    </source>
</reference>
<dbReference type="EMBL" id="JAVREL010000034">
    <property type="protein sequence ID" value="MDT0347541.1"/>
    <property type="molecule type" value="Genomic_DNA"/>
</dbReference>
<comment type="caution">
    <text evidence="1">The sequence shown here is derived from an EMBL/GenBank/DDBJ whole genome shotgun (WGS) entry which is preliminary data.</text>
</comment>